<keyword evidence="3" id="KW-1185">Reference proteome</keyword>
<dbReference type="EMBL" id="BSOP01000030">
    <property type="protein sequence ID" value="GLR52319.1"/>
    <property type="molecule type" value="Genomic_DNA"/>
</dbReference>
<evidence type="ECO:0008006" key="4">
    <source>
        <dbReference type="Google" id="ProtNLM"/>
    </source>
</evidence>
<protein>
    <recommendedName>
        <fullName evidence="4">Amphi-Trp domain-containing protein</fullName>
    </recommendedName>
</protein>
<dbReference type="RefSeq" id="WP_244768820.1">
    <property type="nucleotide sequence ID" value="NZ_BSOP01000030.1"/>
</dbReference>
<feature type="compositionally biased region" description="Acidic residues" evidence="1">
    <location>
        <begin position="75"/>
        <end position="89"/>
    </location>
</feature>
<dbReference type="NCBIfam" id="TIGR04354">
    <property type="entry name" value="amphi-Trp"/>
    <property type="match status" value="1"/>
</dbReference>
<dbReference type="Proteomes" id="UP001156702">
    <property type="component" value="Unassembled WGS sequence"/>
</dbReference>
<evidence type="ECO:0000256" key="1">
    <source>
        <dbReference type="SAM" id="MobiDB-lite"/>
    </source>
</evidence>
<evidence type="ECO:0000313" key="2">
    <source>
        <dbReference type="EMBL" id="GLR52319.1"/>
    </source>
</evidence>
<gene>
    <name evidence="2" type="ORF">GCM10007923_35330</name>
</gene>
<sequence length="89" mass="10263">MEAEREIQKTYSIAEFAAELRRLADMLESNENYSIRLEDEEVVIPQDAVASIVYEIEEGSAEIEFQLSWETGKTEDDDKVEEEDQTENA</sequence>
<comment type="caution">
    <text evidence="2">The sequence shown here is derived from an EMBL/GenBank/DDBJ whole genome shotgun (WGS) entry which is preliminary data.</text>
</comment>
<feature type="region of interest" description="Disordered" evidence="1">
    <location>
        <begin position="68"/>
        <end position="89"/>
    </location>
</feature>
<proteinExistence type="predicted"/>
<accession>A0ABQ5ZHL9</accession>
<name>A0ABQ5ZHL9_9HYPH</name>
<organism evidence="2 3">
    <name type="scientific">Shinella yambaruensis</name>
    <dbReference type="NCBI Taxonomy" id="415996"/>
    <lineage>
        <taxon>Bacteria</taxon>
        <taxon>Pseudomonadati</taxon>
        <taxon>Pseudomonadota</taxon>
        <taxon>Alphaproteobacteria</taxon>
        <taxon>Hyphomicrobiales</taxon>
        <taxon>Rhizobiaceae</taxon>
        <taxon>Shinella</taxon>
    </lineage>
</organism>
<dbReference type="InterPro" id="IPR027598">
    <property type="entry name" value="Amphi-Trp_dom"/>
</dbReference>
<evidence type="ECO:0000313" key="3">
    <source>
        <dbReference type="Proteomes" id="UP001156702"/>
    </source>
</evidence>
<reference evidence="3" key="1">
    <citation type="journal article" date="2019" name="Int. J. Syst. Evol. Microbiol.">
        <title>The Global Catalogue of Microorganisms (GCM) 10K type strain sequencing project: providing services to taxonomists for standard genome sequencing and annotation.</title>
        <authorList>
            <consortium name="The Broad Institute Genomics Platform"/>
            <consortium name="The Broad Institute Genome Sequencing Center for Infectious Disease"/>
            <person name="Wu L."/>
            <person name="Ma J."/>
        </authorList>
    </citation>
    <scope>NUCLEOTIDE SEQUENCE [LARGE SCALE GENOMIC DNA]</scope>
    <source>
        <strain evidence="3">NBRC 102122</strain>
    </source>
</reference>